<evidence type="ECO:0000256" key="9">
    <source>
        <dbReference type="RuleBase" id="RU363032"/>
    </source>
</evidence>
<dbReference type="PANTHER" id="PTHR32243">
    <property type="entry name" value="MALTOSE TRANSPORT SYSTEM PERMEASE-RELATED"/>
    <property type="match status" value="1"/>
</dbReference>
<dbReference type="InterPro" id="IPR000515">
    <property type="entry name" value="MetI-like"/>
</dbReference>
<organism evidence="11 12">
    <name type="scientific">Caldalkalibacillus uzonensis</name>
    <dbReference type="NCBI Taxonomy" id="353224"/>
    <lineage>
        <taxon>Bacteria</taxon>
        <taxon>Bacillati</taxon>
        <taxon>Bacillota</taxon>
        <taxon>Bacilli</taxon>
        <taxon>Bacillales</taxon>
        <taxon>Bacillaceae</taxon>
        <taxon>Caldalkalibacillus</taxon>
    </lineage>
</organism>
<feature type="transmembrane region" description="Helical" evidence="9">
    <location>
        <begin position="246"/>
        <end position="265"/>
    </location>
</feature>
<dbReference type="InterPro" id="IPR050901">
    <property type="entry name" value="BP-dep_ABC_trans_perm"/>
</dbReference>
<evidence type="ECO:0000313" key="12">
    <source>
        <dbReference type="Proteomes" id="UP001232445"/>
    </source>
</evidence>
<keyword evidence="12" id="KW-1185">Reference proteome</keyword>
<protein>
    <submittedName>
        <fullName evidence="11">Multiple sugar transport system permease protein</fullName>
    </submittedName>
</protein>
<evidence type="ECO:0000256" key="1">
    <source>
        <dbReference type="ARBA" id="ARBA00004651"/>
    </source>
</evidence>
<keyword evidence="3 9" id="KW-0813">Transport</keyword>
<comment type="caution">
    <text evidence="11">The sequence shown here is derived from an EMBL/GenBank/DDBJ whole genome shotgun (WGS) entry which is preliminary data.</text>
</comment>
<sequence length="280" mass="31499">MSKHHKERWINSGIYLAYVFVLLFFLFPIFWVLSLSLKSVQELFATPLIWFSTDPQFANYLHVFQNTNIVNYLYNSAKIVLLTVLFTLLVAIPAAYAFSRFNFKYKKISLFAVIMFQMISPVVIAIPLYRFFVQVDLINTHASLILVYVAIQLPFSTWFLKGFFDTIPQAIDEAAIVDGCTRLQTLLKVILPVSVPGIVSTSILVGVQSWSQFVIPFILLDNNELYPVSVGLVNLQSTIDAITTHYLAAASMLAILPVMLVFILLQRFIVGALTSGAVKG</sequence>
<keyword evidence="4" id="KW-1003">Cell membrane</keyword>
<keyword evidence="8 9" id="KW-0472">Membrane</keyword>
<comment type="similarity">
    <text evidence="2">Belongs to the binding-protein-dependent transport system permease family. MalFG subfamily.</text>
</comment>
<feature type="transmembrane region" description="Helical" evidence="9">
    <location>
        <begin position="185"/>
        <end position="207"/>
    </location>
</feature>
<feature type="transmembrane region" description="Helical" evidence="9">
    <location>
        <begin position="110"/>
        <end position="132"/>
    </location>
</feature>
<dbReference type="Proteomes" id="UP001232445">
    <property type="component" value="Unassembled WGS sequence"/>
</dbReference>
<keyword evidence="6 9" id="KW-0812">Transmembrane</keyword>
<feature type="transmembrane region" description="Helical" evidence="9">
    <location>
        <begin position="144"/>
        <end position="164"/>
    </location>
</feature>
<evidence type="ECO:0000256" key="6">
    <source>
        <dbReference type="ARBA" id="ARBA00022692"/>
    </source>
</evidence>
<dbReference type="EMBL" id="JAUSUQ010000004">
    <property type="protein sequence ID" value="MDQ0338676.1"/>
    <property type="molecule type" value="Genomic_DNA"/>
</dbReference>
<dbReference type="Pfam" id="PF00528">
    <property type="entry name" value="BPD_transp_1"/>
    <property type="match status" value="1"/>
</dbReference>
<feature type="transmembrane region" description="Helical" evidence="9">
    <location>
        <begin position="79"/>
        <end position="98"/>
    </location>
</feature>
<dbReference type="Gene3D" id="1.10.3720.10">
    <property type="entry name" value="MetI-like"/>
    <property type="match status" value="1"/>
</dbReference>
<evidence type="ECO:0000256" key="7">
    <source>
        <dbReference type="ARBA" id="ARBA00022989"/>
    </source>
</evidence>
<comment type="subcellular location">
    <subcellularLocation>
        <location evidence="1 9">Cell membrane</location>
        <topology evidence="1 9">Multi-pass membrane protein</topology>
    </subcellularLocation>
</comment>
<dbReference type="SUPFAM" id="SSF161098">
    <property type="entry name" value="MetI-like"/>
    <property type="match status" value="1"/>
</dbReference>
<dbReference type="RefSeq" id="WP_307337399.1">
    <property type="nucleotide sequence ID" value="NZ_JAUSUQ010000004.1"/>
</dbReference>
<dbReference type="InterPro" id="IPR035906">
    <property type="entry name" value="MetI-like_sf"/>
</dbReference>
<feature type="transmembrane region" description="Helical" evidence="9">
    <location>
        <begin position="12"/>
        <end position="33"/>
    </location>
</feature>
<proteinExistence type="inferred from homology"/>
<keyword evidence="5 11" id="KW-0762">Sugar transport</keyword>
<name>A0ABU0CQJ2_9BACI</name>
<gene>
    <name evidence="11" type="ORF">J2S00_001462</name>
</gene>
<evidence type="ECO:0000256" key="3">
    <source>
        <dbReference type="ARBA" id="ARBA00022448"/>
    </source>
</evidence>
<keyword evidence="7 9" id="KW-1133">Transmembrane helix</keyword>
<dbReference type="CDD" id="cd06261">
    <property type="entry name" value="TM_PBP2"/>
    <property type="match status" value="1"/>
</dbReference>
<reference evidence="11 12" key="1">
    <citation type="submission" date="2023-07" db="EMBL/GenBank/DDBJ databases">
        <title>Genomic Encyclopedia of Type Strains, Phase IV (KMG-IV): sequencing the most valuable type-strain genomes for metagenomic binning, comparative biology and taxonomic classification.</title>
        <authorList>
            <person name="Goeker M."/>
        </authorList>
    </citation>
    <scope>NUCLEOTIDE SEQUENCE [LARGE SCALE GENOMIC DNA]</scope>
    <source>
        <strain evidence="11 12">DSM 17740</strain>
    </source>
</reference>
<evidence type="ECO:0000259" key="10">
    <source>
        <dbReference type="PROSITE" id="PS50928"/>
    </source>
</evidence>
<accession>A0ABU0CQJ2</accession>
<dbReference type="PANTHER" id="PTHR32243:SF50">
    <property type="entry name" value="MALTOSE_MALTODEXTRIN TRANSPORT SYSTEM PERMEASE PROTEIN MALG"/>
    <property type="match status" value="1"/>
</dbReference>
<evidence type="ECO:0000313" key="11">
    <source>
        <dbReference type="EMBL" id="MDQ0338676.1"/>
    </source>
</evidence>
<evidence type="ECO:0000256" key="8">
    <source>
        <dbReference type="ARBA" id="ARBA00023136"/>
    </source>
</evidence>
<evidence type="ECO:0000256" key="4">
    <source>
        <dbReference type="ARBA" id="ARBA00022475"/>
    </source>
</evidence>
<dbReference type="PROSITE" id="PS50928">
    <property type="entry name" value="ABC_TM1"/>
    <property type="match status" value="1"/>
</dbReference>
<evidence type="ECO:0000256" key="2">
    <source>
        <dbReference type="ARBA" id="ARBA00009047"/>
    </source>
</evidence>
<feature type="domain" description="ABC transmembrane type-1" evidence="10">
    <location>
        <begin position="73"/>
        <end position="265"/>
    </location>
</feature>
<evidence type="ECO:0000256" key="5">
    <source>
        <dbReference type="ARBA" id="ARBA00022597"/>
    </source>
</evidence>